<dbReference type="EMBL" id="JARRAF010000012">
    <property type="protein sequence ID" value="MDK2124759.1"/>
    <property type="molecule type" value="Genomic_DNA"/>
</dbReference>
<keyword evidence="4" id="KW-1185">Reference proteome</keyword>
<accession>A0ABT7DXG8</accession>
<dbReference type="Proteomes" id="UP001172778">
    <property type="component" value="Unassembled WGS sequence"/>
</dbReference>
<sequence length="429" mass="45228">MNHPDFKRPLIVSLITSLIAALATSAAHAHGATEHAAAAGVDLTRLPIGNKVTTSPQRGAVYSCQTQFNGGGAFATGKWINGDGTYNLNAKPIIDGAVSWPSQFTLSVSNGVRKIIGNDLPSHPTGTYPVATTDDAYQYDRNPNRISSQNLSYNLTLNPEASATPACLNMGPIGVLLSGSYVFNALDAGGRDAVAYELQDSCQGHPERSGAYHYHSITTCLEDKPSGGHSPLLGYAIDGFGIYGHYGQNGETLTNADLDECHGHTHEIDWDGKNVVMYHYHATWEYPYTIGCLRGKAGSSTGGTGSGTGTGTTSPTANYSGLWIDSSNPTWGVSFYQDNSSSLMFFLGYDGAGSPAWYGVFDARWSSSTTLSGTVYRFAGGTGSSVFNPANARSTVAGSATMQFDSTSSATVSAQIDGSSVSRKVSRIR</sequence>
<feature type="domain" description="YHYH" evidence="2">
    <location>
        <begin position="153"/>
        <end position="248"/>
    </location>
</feature>
<evidence type="ECO:0000313" key="3">
    <source>
        <dbReference type="EMBL" id="MDK2124759.1"/>
    </source>
</evidence>
<keyword evidence="1" id="KW-0732">Signal</keyword>
<feature type="chain" id="PRO_5045289812" evidence="1">
    <location>
        <begin position="30"/>
        <end position="429"/>
    </location>
</feature>
<comment type="caution">
    <text evidence="3">The sequence shown here is derived from an EMBL/GenBank/DDBJ whole genome shotgun (WGS) entry which is preliminary data.</text>
</comment>
<dbReference type="InterPro" id="IPR025924">
    <property type="entry name" value="YHYH_dom"/>
</dbReference>
<organism evidence="3 4">
    <name type="scientific">Parachitinimonas caeni</name>
    <dbReference type="NCBI Taxonomy" id="3031301"/>
    <lineage>
        <taxon>Bacteria</taxon>
        <taxon>Pseudomonadati</taxon>
        <taxon>Pseudomonadota</taxon>
        <taxon>Betaproteobacteria</taxon>
        <taxon>Neisseriales</taxon>
        <taxon>Chitinibacteraceae</taxon>
        <taxon>Parachitinimonas</taxon>
    </lineage>
</organism>
<dbReference type="RefSeq" id="WP_284101073.1">
    <property type="nucleotide sequence ID" value="NZ_JARRAF010000012.1"/>
</dbReference>
<evidence type="ECO:0000256" key="1">
    <source>
        <dbReference type="SAM" id="SignalP"/>
    </source>
</evidence>
<name>A0ABT7DXG8_9NEIS</name>
<evidence type="ECO:0000313" key="4">
    <source>
        <dbReference type="Proteomes" id="UP001172778"/>
    </source>
</evidence>
<reference evidence="3" key="1">
    <citation type="submission" date="2023-03" db="EMBL/GenBank/DDBJ databases">
        <title>Chitinimonas shenzhenensis gen. nov., sp. nov., a novel member of family Burkholderiaceae isolated from activated sludge collected in Shen Zhen, China.</title>
        <authorList>
            <person name="Wang X."/>
        </authorList>
    </citation>
    <scope>NUCLEOTIDE SEQUENCE</scope>
    <source>
        <strain evidence="3">DQS-5</strain>
    </source>
</reference>
<evidence type="ECO:0000259" key="2">
    <source>
        <dbReference type="Pfam" id="PF14240"/>
    </source>
</evidence>
<dbReference type="PANTHER" id="PTHR30289">
    <property type="entry name" value="UNCHARACTERIZED PROTEIN YBCL-RELATED"/>
    <property type="match status" value="1"/>
</dbReference>
<gene>
    <name evidence="3" type="ORF">PZA18_11945</name>
</gene>
<dbReference type="Pfam" id="PF14240">
    <property type="entry name" value="YHYH"/>
    <property type="match status" value="1"/>
</dbReference>
<feature type="signal peptide" evidence="1">
    <location>
        <begin position="1"/>
        <end position="29"/>
    </location>
</feature>
<dbReference type="PANTHER" id="PTHR30289:SF8">
    <property type="entry name" value="YHYH DOMAIN-CONTAINING PROTEIN"/>
    <property type="match status" value="1"/>
</dbReference>
<protein>
    <submittedName>
        <fullName evidence="3">YHYH protein</fullName>
    </submittedName>
</protein>
<proteinExistence type="predicted"/>